<proteinExistence type="predicted"/>
<dbReference type="AlphaFoldDB" id="A0A0F8ZZW9"/>
<name>A0A0F8ZZW9_9ZZZZ</name>
<sequence length="50" mass="5311">MTELEGDPVKPSVLIIPSIAGVADGATAEIKYSGAKLWVYTTSWEIITST</sequence>
<accession>A0A0F8ZZW9</accession>
<evidence type="ECO:0000313" key="1">
    <source>
        <dbReference type="EMBL" id="KKK99532.1"/>
    </source>
</evidence>
<gene>
    <name evidence="1" type="ORF">LCGC14_2631800</name>
</gene>
<comment type="caution">
    <text evidence="1">The sequence shown here is derived from an EMBL/GenBank/DDBJ whole genome shotgun (WGS) entry which is preliminary data.</text>
</comment>
<protein>
    <submittedName>
        <fullName evidence="1">Uncharacterized protein</fullName>
    </submittedName>
</protein>
<dbReference type="EMBL" id="LAZR01045166">
    <property type="protein sequence ID" value="KKK99532.1"/>
    <property type="molecule type" value="Genomic_DNA"/>
</dbReference>
<reference evidence="1" key="1">
    <citation type="journal article" date="2015" name="Nature">
        <title>Complex archaea that bridge the gap between prokaryotes and eukaryotes.</title>
        <authorList>
            <person name="Spang A."/>
            <person name="Saw J.H."/>
            <person name="Jorgensen S.L."/>
            <person name="Zaremba-Niedzwiedzka K."/>
            <person name="Martijn J."/>
            <person name="Lind A.E."/>
            <person name="van Eijk R."/>
            <person name="Schleper C."/>
            <person name="Guy L."/>
            <person name="Ettema T.J."/>
        </authorList>
    </citation>
    <scope>NUCLEOTIDE SEQUENCE</scope>
</reference>
<organism evidence="1">
    <name type="scientific">marine sediment metagenome</name>
    <dbReference type="NCBI Taxonomy" id="412755"/>
    <lineage>
        <taxon>unclassified sequences</taxon>
        <taxon>metagenomes</taxon>
        <taxon>ecological metagenomes</taxon>
    </lineage>
</organism>